<dbReference type="InterPro" id="IPR050886">
    <property type="entry name" value="RNA-binding_reg"/>
</dbReference>
<accession>A0A6I6CWQ3</accession>
<evidence type="ECO:0000259" key="2">
    <source>
        <dbReference type="PROSITE" id="PS50102"/>
    </source>
</evidence>
<dbReference type="InterPro" id="IPR012677">
    <property type="entry name" value="Nucleotide-bd_a/b_plait_sf"/>
</dbReference>
<organism evidence="3 4">
    <name type="scientific">Guyparkeria halophila</name>
    <dbReference type="NCBI Taxonomy" id="47960"/>
    <lineage>
        <taxon>Bacteria</taxon>
        <taxon>Pseudomonadati</taxon>
        <taxon>Pseudomonadota</taxon>
        <taxon>Gammaproteobacteria</taxon>
        <taxon>Chromatiales</taxon>
        <taxon>Thioalkalibacteraceae</taxon>
        <taxon>Guyparkeria</taxon>
    </lineage>
</organism>
<dbReference type="PROSITE" id="PS50102">
    <property type="entry name" value="RRM"/>
    <property type="match status" value="1"/>
</dbReference>
<dbReference type="EMBL" id="CP046415">
    <property type="protein sequence ID" value="QGT78569.1"/>
    <property type="molecule type" value="Genomic_DNA"/>
</dbReference>
<dbReference type="Pfam" id="PF00076">
    <property type="entry name" value="RRM_1"/>
    <property type="match status" value="1"/>
</dbReference>
<dbReference type="Gene3D" id="3.30.70.330">
    <property type="match status" value="1"/>
</dbReference>
<dbReference type="SUPFAM" id="SSF54928">
    <property type="entry name" value="RNA-binding domain, RBD"/>
    <property type="match status" value="1"/>
</dbReference>
<proteinExistence type="predicted"/>
<evidence type="ECO:0000313" key="3">
    <source>
        <dbReference type="EMBL" id="QGT78569.1"/>
    </source>
</evidence>
<reference evidence="3 4" key="1">
    <citation type="submission" date="2019-11" db="EMBL/GenBank/DDBJ databases">
        <authorList>
            <person name="Zhang J."/>
            <person name="Sun C."/>
        </authorList>
    </citation>
    <scope>NUCLEOTIDE SEQUENCE [LARGE SCALE GENOMIC DNA]</scope>
    <source>
        <strain evidence="4">sp2</strain>
    </source>
</reference>
<feature type="domain" description="RRM" evidence="2">
    <location>
        <begin position="2"/>
        <end position="80"/>
    </location>
</feature>
<dbReference type="InterPro" id="IPR000504">
    <property type="entry name" value="RRM_dom"/>
</dbReference>
<dbReference type="KEGG" id="ghl:GM160_06470"/>
<keyword evidence="4" id="KW-1185">Reference proteome</keyword>
<evidence type="ECO:0000256" key="1">
    <source>
        <dbReference type="ARBA" id="ARBA00022884"/>
    </source>
</evidence>
<dbReference type="PANTHER" id="PTHR48024:SF56">
    <property type="entry name" value="HETEROGENEOUS NUCLEAR RIBONUCLEOPROTEIN A0"/>
    <property type="match status" value="1"/>
</dbReference>
<sequence>MINIYVGNLPYSQDDQGLQAAFEAFGEVKSAKVIKDMATGRSKGFGFVEMSDKDAGMQAIEALNDSDMDGRNIRVNEARPRERNNDRGGFRSRF</sequence>
<dbReference type="Proteomes" id="UP000427716">
    <property type="component" value="Chromosome"/>
</dbReference>
<gene>
    <name evidence="3" type="ORF">GM160_06470</name>
</gene>
<protein>
    <submittedName>
        <fullName evidence="3">RNA-binding protein</fullName>
    </submittedName>
</protein>
<keyword evidence="1" id="KW-0694">RNA-binding</keyword>
<dbReference type="PANTHER" id="PTHR48024">
    <property type="entry name" value="GEO13361P1-RELATED"/>
    <property type="match status" value="1"/>
</dbReference>
<dbReference type="GO" id="GO:0003723">
    <property type="term" value="F:RNA binding"/>
    <property type="evidence" value="ECO:0007669"/>
    <property type="project" value="UniProtKB-KW"/>
</dbReference>
<dbReference type="AlphaFoldDB" id="A0A6I6CWQ3"/>
<evidence type="ECO:0000313" key="4">
    <source>
        <dbReference type="Proteomes" id="UP000427716"/>
    </source>
</evidence>
<dbReference type="InterPro" id="IPR035979">
    <property type="entry name" value="RBD_domain_sf"/>
</dbReference>
<dbReference type="CDD" id="cd21608">
    <property type="entry name" value="RRM2_NsCP33_like"/>
    <property type="match status" value="1"/>
</dbReference>
<dbReference type="InterPro" id="IPR048289">
    <property type="entry name" value="RRM2_NsCP33-like"/>
</dbReference>
<dbReference type="SMART" id="SM00360">
    <property type="entry name" value="RRM"/>
    <property type="match status" value="1"/>
</dbReference>
<name>A0A6I6CWQ3_9GAMM</name>